<reference evidence="2 3" key="1">
    <citation type="submission" date="2019-03" db="EMBL/GenBank/DDBJ databases">
        <title>Single cell metagenomics reveals metabolic interactions within the superorganism composed of flagellate Streblomastix strix and complex community of Bacteroidetes bacteria on its surface.</title>
        <authorList>
            <person name="Treitli S.C."/>
            <person name="Kolisko M."/>
            <person name="Husnik F."/>
            <person name="Keeling P."/>
            <person name="Hampl V."/>
        </authorList>
    </citation>
    <scope>NUCLEOTIDE SEQUENCE [LARGE SCALE GENOMIC DNA]</scope>
    <source>
        <strain evidence="2">ST1C</strain>
    </source>
</reference>
<name>A0A5J4RPL8_9EUKA</name>
<dbReference type="AlphaFoldDB" id="A0A5J4RPL8"/>
<evidence type="ECO:0000256" key="1">
    <source>
        <dbReference type="SAM" id="MobiDB-lite"/>
    </source>
</evidence>
<feature type="region of interest" description="Disordered" evidence="1">
    <location>
        <begin position="36"/>
        <end position="103"/>
    </location>
</feature>
<comment type="caution">
    <text evidence="2">The sequence shown here is derived from an EMBL/GenBank/DDBJ whole genome shotgun (WGS) entry which is preliminary data.</text>
</comment>
<dbReference type="EMBL" id="SNRW01041756">
    <property type="protein sequence ID" value="KAA6335628.1"/>
    <property type="molecule type" value="Genomic_DNA"/>
</dbReference>
<protein>
    <submittedName>
        <fullName evidence="2">Uncharacterized protein</fullName>
    </submittedName>
</protein>
<gene>
    <name evidence="2" type="ORF">EZS28_052948</name>
</gene>
<feature type="compositionally biased region" description="Polar residues" evidence="1">
    <location>
        <begin position="75"/>
        <end position="96"/>
    </location>
</feature>
<sequence>MNTALEAKYANQSPYRISSWGVSKLEPTLTLLTTSHLSRSGEKRQMQPQLLKISLQNTPKATRPVQDPRNRNKDSTQTTKQKQNLIPRPTSWNSWTDQRRKGGRMEVRDLENCETIIENEEILDRIGRTNTQIFGTV</sequence>
<organism evidence="2 3">
    <name type="scientific">Streblomastix strix</name>
    <dbReference type="NCBI Taxonomy" id="222440"/>
    <lineage>
        <taxon>Eukaryota</taxon>
        <taxon>Metamonada</taxon>
        <taxon>Preaxostyla</taxon>
        <taxon>Oxymonadida</taxon>
        <taxon>Streblomastigidae</taxon>
        <taxon>Streblomastix</taxon>
    </lineage>
</organism>
<dbReference type="Proteomes" id="UP000324800">
    <property type="component" value="Unassembled WGS sequence"/>
</dbReference>
<evidence type="ECO:0000313" key="2">
    <source>
        <dbReference type="EMBL" id="KAA6335628.1"/>
    </source>
</evidence>
<proteinExistence type="predicted"/>
<evidence type="ECO:0000313" key="3">
    <source>
        <dbReference type="Proteomes" id="UP000324800"/>
    </source>
</evidence>
<accession>A0A5J4RPL8</accession>